<dbReference type="EMBL" id="GBRH01227874">
    <property type="protein sequence ID" value="JAD70021.1"/>
    <property type="molecule type" value="Transcribed_RNA"/>
</dbReference>
<reference evidence="1" key="2">
    <citation type="journal article" date="2015" name="Data Brief">
        <title>Shoot transcriptome of the giant reed, Arundo donax.</title>
        <authorList>
            <person name="Barrero R.A."/>
            <person name="Guerrero F.D."/>
            <person name="Moolhuijzen P."/>
            <person name="Goolsby J.A."/>
            <person name="Tidwell J."/>
            <person name="Bellgard S.E."/>
            <person name="Bellgard M.I."/>
        </authorList>
    </citation>
    <scope>NUCLEOTIDE SEQUENCE</scope>
    <source>
        <tissue evidence="1">Shoot tissue taken approximately 20 cm above the soil surface</tissue>
    </source>
</reference>
<reference evidence="1" key="1">
    <citation type="submission" date="2014-09" db="EMBL/GenBank/DDBJ databases">
        <authorList>
            <person name="Magalhaes I.L.F."/>
            <person name="Oliveira U."/>
            <person name="Santos F.R."/>
            <person name="Vidigal T.H.D.A."/>
            <person name="Brescovit A.D."/>
            <person name="Santos A.J."/>
        </authorList>
    </citation>
    <scope>NUCLEOTIDE SEQUENCE</scope>
    <source>
        <tissue evidence="1">Shoot tissue taken approximately 20 cm above the soil surface</tissue>
    </source>
</reference>
<sequence>MQEAVFFVLSQERERRSLL</sequence>
<protein>
    <submittedName>
        <fullName evidence="1">Uncharacterized protein</fullName>
    </submittedName>
</protein>
<name>A0A0A9C388_ARUDO</name>
<accession>A0A0A9C388</accession>
<evidence type="ECO:0000313" key="1">
    <source>
        <dbReference type="EMBL" id="JAD70021.1"/>
    </source>
</evidence>
<organism evidence="1">
    <name type="scientific">Arundo donax</name>
    <name type="common">Giant reed</name>
    <name type="synonym">Donax arundinaceus</name>
    <dbReference type="NCBI Taxonomy" id="35708"/>
    <lineage>
        <taxon>Eukaryota</taxon>
        <taxon>Viridiplantae</taxon>
        <taxon>Streptophyta</taxon>
        <taxon>Embryophyta</taxon>
        <taxon>Tracheophyta</taxon>
        <taxon>Spermatophyta</taxon>
        <taxon>Magnoliopsida</taxon>
        <taxon>Liliopsida</taxon>
        <taxon>Poales</taxon>
        <taxon>Poaceae</taxon>
        <taxon>PACMAD clade</taxon>
        <taxon>Arundinoideae</taxon>
        <taxon>Arundineae</taxon>
        <taxon>Arundo</taxon>
    </lineage>
</organism>
<dbReference type="AlphaFoldDB" id="A0A0A9C388"/>
<proteinExistence type="predicted"/>